<evidence type="ECO:0000313" key="1">
    <source>
        <dbReference type="EMBL" id="GAG17965.1"/>
    </source>
</evidence>
<sequence length="258" mass="29818">EWKEWKVDTELAAFRKNLLLLYRSKKPILTQLNEAQTELEFVQPVLDLLGYASSYIVQATTKLGQRTNRPDYALFPDEATKDKAYAKIKNNDYTQCIGIADAKYWERELDLAKSSERDTFTNQNPSFQIAGYLTGTKQNWGILTNGRLWRLYSTKSHLPLGNYYQVDLVQLLEEAPIEILKYFYVFFHKQALVQVDGKSLLDRILEGSEEYAVELEADIKERAYDVVELLCRGFAANFSHRQLTDATLKSIYDNSLTL</sequence>
<accession>X0VIA1</accession>
<protein>
    <recommendedName>
        <fullName evidence="2">Restriction endonuclease</fullName>
    </recommendedName>
</protein>
<organism evidence="1">
    <name type="scientific">marine sediment metagenome</name>
    <dbReference type="NCBI Taxonomy" id="412755"/>
    <lineage>
        <taxon>unclassified sequences</taxon>
        <taxon>metagenomes</taxon>
        <taxon>ecological metagenomes</taxon>
    </lineage>
</organism>
<gene>
    <name evidence="1" type="ORF">S01H1_54525</name>
</gene>
<feature type="non-terminal residue" evidence="1">
    <location>
        <position position="1"/>
    </location>
</feature>
<dbReference type="AlphaFoldDB" id="X0VIA1"/>
<evidence type="ECO:0008006" key="2">
    <source>
        <dbReference type="Google" id="ProtNLM"/>
    </source>
</evidence>
<name>X0VIA1_9ZZZZ</name>
<reference evidence="1" key="1">
    <citation type="journal article" date="2014" name="Front. Microbiol.">
        <title>High frequency of phylogenetically diverse reductive dehalogenase-homologous genes in deep subseafloor sedimentary metagenomes.</title>
        <authorList>
            <person name="Kawai M."/>
            <person name="Futagami T."/>
            <person name="Toyoda A."/>
            <person name="Takaki Y."/>
            <person name="Nishi S."/>
            <person name="Hori S."/>
            <person name="Arai W."/>
            <person name="Tsubouchi T."/>
            <person name="Morono Y."/>
            <person name="Uchiyama I."/>
            <person name="Ito T."/>
            <person name="Fujiyama A."/>
            <person name="Inagaki F."/>
            <person name="Takami H."/>
        </authorList>
    </citation>
    <scope>NUCLEOTIDE SEQUENCE</scope>
    <source>
        <strain evidence="1">Expedition CK06-06</strain>
    </source>
</reference>
<comment type="caution">
    <text evidence="1">The sequence shown here is derived from an EMBL/GenBank/DDBJ whole genome shotgun (WGS) entry which is preliminary data.</text>
</comment>
<feature type="non-terminal residue" evidence="1">
    <location>
        <position position="258"/>
    </location>
</feature>
<dbReference type="EMBL" id="BARS01035388">
    <property type="protein sequence ID" value="GAG17965.1"/>
    <property type="molecule type" value="Genomic_DNA"/>
</dbReference>
<proteinExistence type="predicted"/>